<dbReference type="AlphaFoldDB" id="A0A4R1NJ19"/>
<proteinExistence type="predicted"/>
<dbReference type="Proteomes" id="UP000294555">
    <property type="component" value="Unassembled WGS sequence"/>
</dbReference>
<evidence type="ECO:0000313" key="2">
    <source>
        <dbReference type="EMBL" id="TCL04200.1"/>
    </source>
</evidence>
<evidence type="ECO:0000313" key="3">
    <source>
        <dbReference type="Proteomes" id="UP000294555"/>
    </source>
</evidence>
<keyword evidence="1" id="KW-0732">Signal</keyword>
<comment type="caution">
    <text evidence="2">The sequence shown here is derived from an EMBL/GenBank/DDBJ whole genome shotgun (WGS) entry which is preliminary data.</text>
</comment>
<reference evidence="2 3" key="1">
    <citation type="submission" date="2019-02" db="EMBL/GenBank/DDBJ databases">
        <title>Investigation of anaerobic lignin degradation for improved lignocellulosic biofuels.</title>
        <authorList>
            <person name="Deangelis K."/>
        </authorList>
    </citation>
    <scope>NUCLEOTIDE SEQUENCE [LARGE SCALE GENOMIC DNA]</scope>
    <source>
        <strain evidence="2 3">159R</strain>
    </source>
</reference>
<dbReference type="EMBL" id="SJOI01000001">
    <property type="protein sequence ID" value="TCL04200.1"/>
    <property type="molecule type" value="Genomic_DNA"/>
</dbReference>
<accession>A0A4R1NJ19</accession>
<feature type="chain" id="PRO_5020928734" description="YD repeat-containing protein" evidence="1">
    <location>
        <begin position="32"/>
        <end position="284"/>
    </location>
</feature>
<feature type="signal peptide" evidence="1">
    <location>
        <begin position="1"/>
        <end position="31"/>
    </location>
</feature>
<protein>
    <recommendedName>
        <fullName evidence="4">YD repeat-containing protein</fullName>
    </recommendedName>
</protein>
<evidence type="ECO:0008006" key="4">
    <source>
        <dbReference type="Google" id="ProtNLM"/>
    </source>
</evidence>
<name>A0A4R1NJ19_9GAMM</name>
<dbReference type="OrthoDB" id="6626805at2"/>
<gene>
    <name evidence="2" type="ORF">EZJ58_2311</name>
</gene>
<organism evidence="2 3">
    <name type="scientific">Sodalis ligni</name>
    <dbReference type="NCBI Taxonomy" id="2697027"/>
    <lineage>
        <taxon>Bacteria</taxon>
        <taxon>Pseudomonadati</taxon>
        <taxon>Pseudomonadota</taxon>
        <taxon>Gammaproteobacteria</taxon>
        <taxon>Enterobacterales</taxon>
        <taxon>Bruguierivoracaceae</taxon>
        <taxon>Sodalis</taxon>
    </lineage>
</organism>
<dbReference type="Gene3D" id="2.180.10.10">
    <property type="entry name" value="RHS repeat-associated core"/>
    <property type="match status" value="1"/>
</dbReference>
<dbReference type="RefSeq" id="WP_132922998.1">
    <property type="nucleotide sequence ID" value="NZ_SJOI01000001.1"/>
</dbReference>
<sequence length="284" mass="31572">MDMLQNAMITLFQKWAAVFLLGSLLSTSAVAAVSCADKHRRVNDNNNLIMLDGNARGNIKMMVSGMVGKDVNEQASGNIRFDRCGVLSDALFDYRKSEGSVILRMINHTVKAPGGWESDYEITVILDKEGTQTLATHKLGKINFSTDKTGLIATSTDAFTINDQKGFTTTVYSYDKRRRLVKSVSRGSDALANDQYVYNYDKKGLLATTASSKGSTTYRYDDAGRELGSNSVSTTSISQISKIEECQRFDAVGNCVLSYGRETEIFPLYVIKRHRSTAMQYQYW</sequence>
<evidence type="ECO:0000256" key="1">
    <source>
        <dbReference type="SAM" id="SignalP"/>
    </source>
</evidence>
<keyword evidence="3" id="KW-1185">Reference proteome</keyword>